<dbReference type="AlphaFoldDB" id="B6IIH7"/>
<dbReference type="GeneID" id="68916800"/>
<evidence type="ECO:0000313" key="2">
    <source>
        <dbReference type="Proteomes" id="UP000008549"/>
    </source>
</evidence>
<protein>
    <submittedName>
        <fullName evidence="1">Protein CBG25307</fullName>
    </submittedName>
</protein>
<proteinExistence type="predicted"/>
<dbReference type="HOGENOM" id="CLU_2186286_0_0_1"/>
<gene>
    <name evidence="1" type="ORF">CBG25307</name>
    <name evidence="1" type="ORF">CBG_25307</name>
</gene>
<reference evidence="1 2" key="1">
    <citation type="journal article" date="2003" name="PLoS Biol.">
        <title>The genome sequence of Caenorhabditis briggsae: a platform for comparative genomics.</title>
        <authorList>
            <person name="Stein L.D."/>
            <person name="Bao Z."/>
            <person name="Blasiar D."/>
            <person name="Blumenthal T."/>
            <person name="Brent M.R."/>
            <person name="Chen N."/>
            <person name="Chinwalla A."/>
            <person name="Clarke L."/>
            <person name="Clee C."/>
            <person name="Coghlan A."/>
            <person name="Coulson A."/>
            <person name="D'Eustachio P."/>
            <person name="Fitch D.H."/>
            <person name="Fulton L.A."/>
            <person name="Fulton R.E."/>
            <person name="Griffiths-Jones S."/>
            <person name="Harris T.W."/>
            <person name="Hillier L.W."/>
            <person name="Kamath R."/>
            <person name="Kuwabara P.E."/>
            <person name="Mardis E.R."/>
            <person name="Marra M.A."/>
            <person name="Miner T.L."/>
            <person name="Minx P."/>
            <person name="Mullikin J.C."/>
            <person name="Plumb R.W."/>
            <person name="Rogers J."/>
            <person name="Schein J.E."/>
            <person name="Sohrmann M."/>
            <person name="Spieth J."/>
            <person name="Stajich J.E."/>
            <person name="Wei C."/>
            <person name="Willey D."/>
            <person name="Wilson R.K."/>
            <person name="Durbin R."/>
            <person name="Waterston R.H."/>
        </authorList>
    </citation>
    <scope>NUCLEOTIDE SEQUENCE [LARGE SCALE GENOMIC DNA]</scope>
    <source>
        <strain evidence="1 2">AF16</strain>
    </source>
</reference>
<sequence>MPLLQVFSKLACCKYDLNEKLKKNSRVNDIRRCNRLVNFNALVYVRDDSKICTFQNPNSGFRKNCSIPNSGFRTFFIPDSEKILFSGMKNSGFRDNYLIPDSVLQISFL</sequence>
<dbReference type="RefSeq" id="XP_045099268.1">
    <property type="nucleotide sequence ID" value="XM_045238549.1"/>
</dbReference>
<evidence type="ECO:0000313" key="1">
    <source>
        <dbReference type="EMBL" id="CAR99707.1"/>
    </source>
</evidence>
<reference evidence="1 2" key="2">
    <citation type="journal article" date="2011" name="PLoS Genet.">
        <title>Caenorhabditis briggsae recombinant inbred line genotypes reveal inter-strain incompatibility and the evolution of recombination.</title>
        <authorList>
            <person name="Ross J.A."/>
            <person name="Koboldt D.C."/>
            <person name="Staisch J.E."/>
            <person name="Chamberlin H.M."/>
            <person name="Gupta B.P."/>
            <person name="Miller R.D."/>
            <person name="Baird S.E."/>
            <person name="Haag E.S."/>
        </authorList>
    </citation>
    <scope>NUCLEOTIDE SEQUENCE [LARGE SCALE GENOMIC DNA]</scope>
    <source>
        <strain evidence="1 2">AF16</strain>
    </source>
</reference>
<dbReference type="CTD" id="68916800"/>
<dbReference type="EMBL" id="HE600958">
    <property type="protein sequence ID" value="CAR99707.1"/>
    <property type="molecule type" value="Genomic_DNA"/>
</dbReference>
<organism evidence="1 2">
    <name type="scientific">Caenorhabditis briggsae</name>
    <dbReference type="NCBI Taxonomy" id="6238"/>
    <lineage>
        <taxon>Eukaryota</taxon>
        <taxon>Metazoa</taxon>
        <taxon>Ecdysozoa</taxon>
        <taxon>Nematoda</taxon>
        <taxon>Chromadorea</taxon>
        <taxon>Rhabditida</taxon>
        <taxon>Rhabditina</taxon>
        <taxon>Rhabditomorpha</taxon>
        <taxon>Rhabditoidea</taxon>
        <taxon>Rhabditidae</taxon>
        <taxon>Peloderinae</taxon>
        <taxon>Caenorhabditis</taxon>
    </lineage>
</organism>
<dbReference type="KEGG" id="cbr:CBG_25307"/>
<dbReference type="InParanoid" id="B6IIH7"/>
<keyword evidence="2" id="KW-1185">Reference proteome</keyword>
<accession>B6IIH7</accession>
<dbReference type="Proteomes" id="UP000008549">
    <property type="component" value="Unassembled WGS sequence"/>
</dbReference>
<name>B6IIH7_CAEBR</name>